<keyword evidence="7 9" id="KW-1133">Transmembrane helix</keyword>
<dbReference type="FunFam" id="3.80.10.10:FF:000129">
    <property type="entry name" value="Leucine-rich repeat receptor-like kinase"/>
    <property type="match status" value="1"/>
</dbReference>
<organism evidence="12 13">
    <name type="scientific">Adiantum capillus-veneris</name>
    <name type="common">Maidenhair fern</name>
    <dbReference type="NCBI Taxonomy" id="13818"/>
    <lineage>
        <taxon>Eukaryota</taxon>
        <taxon>Viridiplantae</taxon>
        <taxon>Streptophyta</taxon>
        <taxon>Embryophyta</taxon>
        <taxon>Tracheophyta</taxon>
        <taxon>Polypodiopsida</taxon>
        <taxon>Polypodiidae</taxon>
        <taxon>Polypodiales</taxon>
        <taxon>Pteridineae</taxon>
        <taxon>Pteridaceae</taxon>
        <taxon>Vittarioideae</taxon>
        <taxon>Adiantum</taxon>
    </lineage>
</organism>
<keyword evidence="6" id="KW-0677">Repeat</keyword>
<feature type="chain" id="PRO_5038360405" description="Protein kinase domain-containing protein" evidence="10">
    <location>
        <begin position="26"/>
        <end position="972"/>
    </location>
</feature>
<dbReference type="SMART" id="SM00220">
    <property type="entry name" value="S_TKc"/>
    <property type="match status" value="1"/>
</dbReference>
<dbReference type="Pfam" id="PF00560">
    <property type="entry name" value="LRR_1"/>
    <property type="match status" value="1"/>
</dbReference>
<dbReference type="FunFam" id="1.10.510.10:FF:000095">
    <property type="entry name" value="protein STRUBBELIG-RECEPTOR FAMILY 8"/>
    <property type="match status" value="1"/>
</dbReference>
<evidence type="ECO:0000313" key="12">
    <source>
        <dbReference type="EMBL" id="KAI5074546.1"/>
    </source>
</evidence>
<dbReference type="Pfam" id="PF08263">
    <property type="entry name" value="LRRNT_2"/>
    <property type="match status" value="1"/>
</dbReference>
<dbReference type="PANTHER" id="PTHR48006:SF84">
    <property type="entry name" value="REPEAT TRANSMEMBRANE PROTEIN KINASE, PUTATIVE, EXPRESSED-RELATED"/>
    <property type="match status" value="1"/>
</dbReference>
<dbReference type="Gene3D" id="3.80.10.10">
    <property type="entry name" value="Ribonuclease Inhibitor"/>
    <property type="match status" value="3"/>
</dbReference>
<comment type="similarity">
    <text evidence="2">Belongs to the protein kinase superfamily. Ser/Thr protein kinase family.</text>
</comment>
<dbReference type="CDD" id="cd14066">
    <property type="entry name" value="STKc_IRAK"/>
    <property type="match status" value="1"/>
</dbReference>
<dbReference type="GO" id="GO:0004672">
    <property type="term" value="F:protein kinase activity"/>
    <property type="evidence" value="ECO:0007669"/>
    <property type="project" value="InterPro"/>
</dbReference>
<dbReference type="Gene3D" id="1.10.510.10">
    <property type="entry name" value="Transferase(Phosphotransferase) domain 1"/>
    <property type="match status" value="1"/>
</dbReference>
<evidence type="ECO:0000256" key="8">
    <source>
        <dbReference type="ARBA" id="ARBA00023136"/>
    </source>
</evidence>
<keyword evidence="4 9" id="KW-0812">Transmembrane</keyword>
<evidence type="ECO:0000256" key="5">
    <source>
        <dbReference type="ARBA" id="ARBA00022729"/>
    </source>
</evidence>
<dbReference type="Gene3D" id="3.30.200.20">
    <property type="entry name" value="Phosphorylase Kinase, domain 1"/>
    <property type="match status" value="1"/>
</dbReference>
<evidence type="ECO:0000256" key="4">
    <source>
        <dbReference type="ARBA" id="ARBA00022692"/>
    </source>
</evidence>
<dbReference type="InterPro" id="IPR001611">
    <property type="entry name" value="Leu-rich_rpt"/>
</dbReference>
<evidence type="ECO:0000256" key="2">
    <source>
        <dbReference type="ARBA" id="ARBA00008684"/>
    </source>
</evidence>
<feature type="signal peptide" evidence="10">
    <location>
        <begin position="1"/>
        <end position="25"/>
    </location>
</feature>
<reference evidence="12" key="1">
    <citation type="submission" date="2021-01" db="EMBL/GenBank/DDBJ databases">
        <title>Adiantum capillus-veneris genome.</title>
        <authorList>
            <person name="Fang Y."/>
            <person name="Liao Q."/>
        </authorList>
    </citation>
    <scope>NUCLEOTIDE SEQUENCE</scope>
    <source>
        <strain evidence="12">H3</strain>
        <tissue evidence="12">Leaf</tissue>
    </source>
</reference>
<name>A0A9D4ZIT7_ADICA</name>
<evidence type="ECO:0000256" key="7">
    <source>
        <dbReference type="ARBA" id="ARBA00022989"/>
    </source>
</evidence>
<dbReference type="Proteomes" id="UP000886520">
    <property type="component" value="Chromosome 10"/>
</dbReference>
<dbReference type="GO" id="GO:0005524">
    <property type="term" value="F:ATP binding"/>
    <property type="evidence" value="ECO:0007669"/>
    <property type="project" value="InterPro"/>
</dbReference>
<evidence type="ECO:0000256" key="10">
    <source>
        <dbReference type="SAM" id="SignalP"/>
    </source>
</evidence>
<keyword evidence="5 10" id="KW-0732">Signal</keyword>
<dbReference type="InterPro" id="IPR013210">
    <property type="entry name" value="LRR_N_plant-typ"/>
</dbReference>
<dbReference type="PANTHER" id="PTHR48006">
    <property type="entry name" value="LEUCINE-RICH REPEAT-CONTAINING PROTEIN DDB_G0281931-RELATED"/>
    <property type="match status" value="1"/>
</dbReference>
<sequence>MASAQAFTTTLTLVIIFIMLTSARCGELFCAAARPNSTTLLRDVLAIKAFKKAVFDPLGALEDWTGDDPCNGPWKYIECSDASLNKTIIQLSLSNLQLGGNLPSSLQVLSELKSLDLGNNDFHGQIPKWIGKLTKLMALDLQSNDLDGAIPRELGKLNELFFLRITNNSLSGSLPEEFGKLSSLKILACENNFLSGPFPPSLMKLTNISHLHMDHNQFTGSLPDWLGQFSELVHLVLNDNLIVGSLPSELGNCFKLQQLKLDNNLIEGPIPATFGFLTALVDMRIHNNSLSGFIPTAFNNLISLHVLDLGANNLQGSIPNNMGNLESLVFLNLEKNKLSGIIPSSFAEFSTIEIINLCENKLKGIIPDLGLSSNLYLLELEDNLLTGLVPPSLRKTGLELLLHGNPLCSEATNKELSSCSLRHHLHAMGSMPSTCICPSGMILRSLYMESQNSAHCDCVAPLLIELFFPRVLFQRCTSHKQERLGSNLARELYLESWQVIVQSVAQNDTGTDAIFLILPVVGLFLDSPTLMRIKKKLYAPYLSAVWFDGEFGWFDYTVLQFIMPLGPGEMNRYPSEAINQSSPRPSKSIVETLLIIVSSIIGGIGVLLALLFTTILLWRRRLRNKEPHHIYKRSHNVASFCDIELDPVFSGSCSNVSVERDESLAKIFTMDELNICSRNFCSKNLIATGGSGAVYRGTLQDGTAVAIKKLWGLAECGDEEFQNEIQMSRHRHGSSHLMQLLGYCAQQDERVLVYELMPHGSLLDYLKGGRQEYPVAFLDWRTRIQIALDTARGLRHLHESNPPVVHRDVKPSNILLDENFHAKVADFGLSKVFLFSESSHVTTRVIGTFGYLAPDYSMTGKLTVKSDVYSFGAVLLELLSGQNILFLNEEGNTDFLIPWAKPLLKHEKTRNLVIDPGLRDECPTKAAELMVGLILSCLELDPDRRPKMITVESILDVISDIPITVESNNNSA</sequence>
<dbReference type="Pfam" id="PF07714">
    <property type="entry name" value="PK_Tyr_Ser-Thr"/>
    <property type="match status" value="1"/>
</dbReference>
<evidence type="ECO:0000256" key="6">
    <source>
        <dbReference type="ARBA" id="ARBA00022737"/>
    </source>
</evidence>
<evidence type="ECO:0000256" key="9">
    <source>
        <dbReference type="SAM" id="Phobius"/>
    </source>
</evidence>
<dbReference type="Pfam" id="PF13855">
    <property type="entry name" value="LRR_8"/>
    <property type="match status" value="2"/>
</dbReference>
<proteinExistence type="inferred from homology"/>
<comment type="subcellular location">
    <subcellularLocation>
        <location evidence="1">Membrane</location>
        <topology evidence="1">Single-pass membrane protein</topology>
    </subcellularLocation>
</comment>
<evidence type="ECO:0000256" key="3">
    <source>
        <dbReference type="ARBA" id="ARBA00022614"/>
    </source>
</evidence>
<keyword evidence="3" id="KW-0433">Leucine-rich repeat</keyword>
<accession>A0A9D4ZIT7</accession>
<dbReference type="SUPFAM" id="SSF56112">
    <property type="entry name" value="Protein kinase-like (PK-like)"/>
    <property type="match status" value="1"/>
</dbReference>
<protein>
    <recommendedName>
        <fullName evidence="11">Protein kinase domain-containing protein</fullName>
    </recommendedName>
</protein>
<dbReference type="PROSITE" id="PS50011">
    <property type="entry name" value="PROTEIN_KINASE_DOM"/>
    <property type="match status" value="1"/>
</dbReference>
<gene>
    <name evidence="12" type="ORF">GOP47_0010507</name>
</gene>
<dbReference type="EMBL" id="JABFUD020000010">
    <property type="protein sequence ID" value="KAI5074546.1"/>
    <property type="molecule type" value="Genomic_DNA"/>
</dbReference>
<dbReference type="SMART" id="SM00369">
    <property type="entry name" value="LRR_TYP"/>
    <property type="match status" value="6"/>
</dbReference>
<keyword evidence="8 9" id="KW-0472">Membrane</keyword>
<dbReference type="InterPro" id="IPR008271">
    <property type="entry name" value="Ser/Thr_kinase_AS"/>
</dbReference>
<evidence type="ECO:0000259" key="11">
    <source>
        <dbReference type="PROSITE" id="PS50011"/>
    </source>
</evidence>
<dbReference type="InterPro" id="IPR011009">
    <property type="entry name" value="Kinase-like_dom_sf"/>
</dbReference>
<comment type="caution">
    <text evidence="12">The sequence shown here is derived from an EMBL/GenBank/DDBJ whole genome shotgun (WGS) entry which is preliminary data.</text>
</comment>
<keyword evidence="13" id="KW-1185">Reference proteome</keyword>
<dbReference type="FunFam" id="3.80.10.10:FF:000095">
    <property type="entry name" value="LRR receptor-like serine/threonine-protein kinase GSO1"/>
    <property type="match status" value="1"/>
</dbReference>
<feature type="domain" description="Protein kinase" evidence="11">
    <location>
        <begin position="680"/>
        <end position="955"/>
    </location>
</feature>
<evidence type="ECO:0000256" key="1">
    <source>
        <dbReference type="ARBA" id="ARBA00004167"/>
    </source>
</evidence>
<dbReference type="SUPFAM" id="SSF52058">
    <property type="entry name" value="L domain-like"/>
    <property type="match status" value="1"/>
</dbReference>
<dbReference type="PROSITE" id="PS00108">
    <property type="entry name" value="PROTEIN_KINASE_ST"/>
    <property type="match status" value="1"/>
</dbReference>
<dbReference type="GO" id="GO:0016020">
    <property type="term" value="C:membrane"/>
    <property type="evidence" value="ECO:0007669"/>
    <property type="project" value="UniProtKB-SubCell"/>
</dbReference>
<dbReference type="InterPro" id="IPR003591">
    <property type="entry name" value="Leu-rich_rpt_typical-subtyp"/>
</dbReference>
<dbReference type="InterPro" id="IPR051824">
    <property type="entry name" value="LRR_Rcpt-Like_S/T_Kinase"/>
</dbReference>
<dbReference type="OrthoDB" id="2020077at2759"/>
<evidence type="ECO:0000313" key="13">
    <source>
        <dbReference type="Proteomes" id="UP000886520"/>
    </source>
</evidence>
<dbReference type="AlphaFoldDB" id="A0A9D4ZIT7"/>
<dbReference type="InterPro" id="IPR001245">
    <property type="entry name" value="Ser-Thr/Tyr_kinase_cat_dom"/>
</dbReference>
<dbReference type="InterPro" id="IPR000719">
    <property type="entry name" value="Prot_kinase_dom"/>
</dbReference>
<dbReference type="InterPro" id="IPR032675">
    <property type="entry name" value="LRR_dom_sf"/>
</dbReference>
<feature type="transmembrane region" description="Helical" evidence="9">
    <location>
        <begin position="593"/>
        <end position="618"/>
    </location>
</feature>